<evidence type="ECO:0000256" key="1">
    <source>
        <dbReference type="ARBA" id="ARBA00004123"/>
    </source>
</evidence>
<keyword evidence="5" id="KW-0539">Nucleus</keyword>
<dbReference type="PANTHER" id="PTHR46481:SF10">
    <property type="entry name" value="ZINC FINGER BED DOMAIN-CONTAINING PROTEIN 39"/>
    <property type="match status" value="1"/>
</dbReference>
<evidence type="ECO:0000256" key="4">
    <source>
        <dbReference type="ARBA" id="ARBA00022833"/>
    </source>
</evidence>
<organism evidence="6 7">
    <name type="scientific">Brachionus plicatilis</name>
    <name type="common">Marine rotifer</name>
    <name type="synonym">Brachionus muelleri</name>
    <dbReference type="NCBI Taxonomy" id="10195"/>
    <lineage>
        <taxon>Eukaryota</taxon>
        <taxon>Metazoa</taxon>
        <taxon>Spiralia</taxon>
        <taxon>Gnathifera</taxon>
        <taxon>Rotifera</taxon>
        <taxon>Eurotatoria</taxon>
        <taxon>Monogononta</taxon>
        <taxon>Pseudotrocha</taxon>
        <taxon>Ploima</taxon>
        <taxon>Brachionidae</taxon>
        <taxon>Brachionus</taxon>
    </lineage>
</organism>
<keyword evidence="4" id="KW-0862">Zinc</keyword>
<dbReference type="GO" id="GO:0008270">
    <property type="term" value="F:zinc ion binding"/>
    <property type="evidence" value="ECO:0007669"/>
    <property type="project" value="UniProtKB-KW"/>
</dbReference>
<comment type="caution">
    <text evidence="6">The sequence shown here is derived from an EMBL/GenBank/DDBJ whole genome shotgun (WGS) entry which is preliminary data.</text>
</comment>
<evidence type="ECO:0000256" key="2">
    <source>
        <dbReference type="ARBA" id="ARBA00022723"/>
    </source>
</evidence>
<dbReference type="SUPFAM" id="SSF140996">
    <property type="entry name" value="Hermes dimerisation domain"/>
    <property type="match status" value="1"/>
</dbReference>
<comment type="subcellular location">
    <subcellularLocation>
        <location evidence="1">Nucleus</location>
    </subcellularLocation>
</comment>
<sequence>MSKRSSAKLVLEQLTKANDFYIDFSGDFDYEEETFESEIYLFELSDFKKDESDYETNVEASLCASQSSITSFQETPTSIHKGRKRKEYKKTSIVHSHSVVVGDSQICKHCDAAYSNKSTISILTVDIDTSLDEPDKPLYKKQKKNFTKAEEFLLQFIVSAALPFIIVENSYFKKFVECLNPGFVLPSRYTLTNHLVANEFSKIRNRFKLELIKAQAVSVTLDGWSSIQQNSYFGVTCHFFNELTLLCSRTLEISNLPGSHTAENIANALFNVLRDWGIVDKIVSFVTDNAKNMQNIKNYLLENIRTTESKISEIHHIGFLAHLLNLIVKKITKFSSVSIETCEYETEEQNETTGIPILNETENSIMQNFSDLVNNCRKIASVFHQSSIACEVLEEKQKLSNIKPNKIIQDITTRWNSTFLMLKRIFQQKGPINDALRDRKLNNKYEYLILNENEIITLKDSVCILKPFSDATTELSGVNYPTISIVIPILLSLRYKLLETNNESLFSTTFKKYLHYYTDSYLNKHKVLNDSLLITATYLNVRTKYFKIPEAQLYMRVTRR</sequence>
<gene>
    <name evidence="6" type="ORF">BpHYR1_010280</name>
</gene>
<keyword evidence="2" id="KW-0479">Metal-binding</keyword>
<dbReference type="GO" id="GO:0005634">
    <property type="term" value="C:nucleus"/>
    <property type="evidence" value="ECO:0007669"/>
    <property type="project" value="UniProtKB-SubCell"/>
</dbReference>
<reference evidence="6 7" key="1">
    <citation type="journal article" date="2018" name="Sci. Rep.">
        <title>Genomic signatures of local adaptation to the degree of environmental predictability in rotifers.</title>
        <authorList>
            <person name="Franch-Gras L."/>
            <person name="Hahn C."/>
            <person name="Garcia-Roger E.M."/>
            <person name="Carmona M.J."/>
            <person name="Serra M."/>
            <person name="Gomez A."/>
        </authorList>
    </citation>
    <scope>NUCLEOTIDE SEQUENCE [LARGE SCALE GENOMIC DNA]</scope>
    <source>
        <strain evidence="6">HYR1</strain>
    </source>
</reference>
<name>A0A3M7RCC4_BRAPC</name>
<evidence type="ECO:0000256" key="3">
    <source>
        <dbReference type="ARBA" id="ARBA00022771"/>
    </source>
</evidence>
<proteinExistence type="predicted"/>
<keyword evidence="3" id="KW-0863">Zinc-finger</keyword>
<dbReference type="AlphaFoldDB" id="A0A3M7RCC4"/>
<dbReference type="InterPro" id="IPR012337">
    <property type="entry name" value="RNaseH-like_sf"/>
</dbReference>
<dbReference type="PANTHER" id="PTHR46481">
    <property type="entry name" value="ZINC FINGER BED DOMAIN-CONTAINING PROTEIN 4"/>
    <property type="match status" value="1"/>
</dbReference>
<evidence type="ECO:0000256" key="5">
    <source>
        <dbReference type="ARBA" id="ARBA00023242"/>
    </source>
</evidence>
<dbReference type="InterPro" id="IPR052035">
    <property type="entry name" value="ZnF_BED_domain_contain"/>
</dbReference>
<dbReference type="SUPFAM" id="SSF53098">
    <property type="entry name" value="Ribonuclease H-like"/>
    <property type="match status" value="1"/>
</dbReference>
<dbReference type="Proteomes" id="UP000276133">
    <property type="component" value="Unassembled WGS sequence"/>
</dbReference>
<keyword evidence="7" id="KW-1185">Reference proteome</keyword>
<evidence type="ECO:0000313" key="7">
    <source>
        <dbReference type="Proteomes" id="UP000276133"/>
    </source>
</evidence>
<accession>A0A3M7RCC4</accession>
<dbReference type="OrthoDB" id="1869581at2759"/>
<protein>
    <submittedName>
        <fullName evidence="6">Zinc finger BED domain-containing 1-like</fullName>
    </submittedName>
</protein>
<evidence type="ECO:0000313" key="6">
    <source>
        <dbReference type="EMBL" id="RNA21089.1"/>
    </source>
</evidence>
<dbReference type="EMBL" id="REGN01003732">
    <property type="protein sequence ID" value="RNA21089.1"/>
    <property type="molecule type" value="Genomic_DNA"/>
</dbReference>